<dbReference type="AlphaFoldDB" id="A0A1D6H8W1"/>
<name>A0A1D6H8W1_MAIZE</name>
<dbReference type="STRING" id="4577.A0A1D6H8W1"/>
<organism evidence="1">
    <name type="scientific">Zea mays</name>
    <name type="common">Maize</name>
    <dbReference type="NCBI Taxonomy" id="4577"/>
    <lineage>
        <taxon>Eukaryota</taxon>
        <taxon>Viridiplantae</taxon>
        <taxon>Streptophyta</taxon>
        <taxon>Embryophyta</taxon>
        <taxon>Tracheophyta</taxon>
        <taxon>Spermatophyta</taxon>
        <taxon>Magnoliopsida</taxon>
        <taxon>Liliopsida</taxon>
        <taxon>Poales</taxon>
        <taxon>Poaceae</taxon>
        <taxon>PACMAD clade</taxon>
        <taxon>Panicoideae</taxon>
        <taxon>Andropogonodae</taxon>
        <taxon>Andropogoneae</taxon>
        <taxon>Tripsacinae</taxon>
        <taxon>Zea</taxon>
    </lineage>
</organism>
<dbReference type="Gene3D" id="1.10.510.10">
    <property type="entry name" value="Transferase(Phosphotransferase) domain 1"/>
    <property type="match status" value="1"/>
</dbReference>
<protein>
    <submittedName>
        <fullName evidence="1">Uncharacterized protein</fullName>
    </submittedName>
</protein>
<evidence type="ECO:0000313" key="1">
    <source>
        <dbReference type="EMBL" id="AQK71156.1"/>
    </source>
</evidence>
<sequence>MESLGYVLILPTVSLPWQGLKAGNKKQKYEKISERKIAFNTPNIREGWFNTPNISFNDKPCMHFSV</sequence>
<gene>
    <name evidence="1" type="ORF">ZEAMMB73_Zm00001d016555</name>
</gene>
<dbReference type="EMBL" id="CM000781">
    <property type="protein sequence ID" value="AQK71156.1"/>
    <property type="molecule type" value="Genomic_DNA"/>
</dbReference>
<reference evidence="1" key="1">
    <citation type="submission" date="2015-12" db="EMBL/GenBank/DDBJ databases">
        <title>Update maize B73 reference genome by single molecule sequencing technologies.</title>
        <authorList>
            <consortium name="Maize Genome Sequencing Project"/>
            <person name="Ware D."/>
        </authorList>
    </citation>
    <scope>NUCLEOTIDE SEQUENCE</scope>
    <source>
        <tissue evidence="1">Seedling</tissue>
    </source>
</reference>
<dbReference type="InParanoid" id="A0A1D6H8W1"/>
<dbReference type="SMR" id="A0A1D6H8W1"/>
<proteinExistence type="predicted"/>
<accession>A0A1D6H8W1</accession>